<proteinExistence type="inferred from homology"/>
<reference evidence="15" key="2">
    <citation type="submission" date="2023-03" db="EMBL/GenBank/DDBJ databases">
        <authorList>
            <consortium name="Wellcome Sanger Institute Data Sharing"/>
        </authorList>
    </citation>
    <scope>NUCLEOTIDE SEQUENCE [LARGE SCALE GENOMIC DNA]</scope>
</reference>
<evidence type="ECO:0000256" key="4">
    <source>
        <dbReference type="ARBA" id="ARBA00022832"/>
    </source>
</evidence>
<keyword evidence="15" id="KW-1185">Reference proteome</keyword>
<keyword evidence="8" id="KW-0456">Lyase</keyword>
<evidence type="ECO:0000256" key="1">
    <source>
        <dbReference type="ARBA" id="ARBA00000469"/>
    </source>
</evidence>
<organism evidence="14 15">
    <name type="scientific">Astatotilapia calliptera</name>
    <name type="common">Eastern happy</name>
    <name type="synonym">Chromis callipterus</name>
    <dbReference type="NCBI Taxonomy" id="8154"/>
    <lineage>
        <taxon>Eukaryota</taxon>
        <taxon>Metazoa</taxon>
        <taxon>Chordata</taxon>
        <taxon>Craniata</taxon>
        <taxon>Vertebrata</taxon>
        <taxon>Euteleostomi</taxon>
        <taxon>Actinopterygii</taxon>
        <taxon>Neopterygii</taxon>
        <taxon>Teleostei</taxon>
        <taxon>Neoteleostei</taxon>
        <taxon>Acanthomorphata</taxon>
        <taxon>Ovalentaria</taxon>
        <taxon>Cichlomorphae</taxon>
        <taxon>Cichliformes</taxon>
        <taxon>Cichlidae</taxon>
        <taxon>African cichlids</taxon>
        <taxon>Pseudocrenilabrinae</taxon>
        <taxon>Haplochromini</taxon>
        <taxon>Astatotilapia</taxon>
    </lineage>
</organism>
<dbReference type="FunFam" id="3.40.50.720:FF:000009">
    <property type="entry name" value="Fatty oxidation complex, alpha subunit"/>
    <property type="match status" value="1"/>
</dbReference>
<evidence type="ECO:0000256" key="9">
    <source>
        <dbReference type="ARBA" id="ARBA00023268"/>
    </source>
</evidence>
<comment type="pathway">
    <text evidence="2">Lipid metabolism; fatty acid beta-oxidation.</text>
</comment>
<comment type="catalytic activity">
    <reaction evidence="1">
        <text>(3S)-hydroxyhexadecanoyl-CoA = (2E)-hexadecenoyl-CoA + H2O</text>
        <dbReference type="Rhea" id="RHEA:31163"/>
        <dbReference type="ChEBI" id="CHEBI:15377"/>
        <dbReference type="ChEBI" id="CHEBI:61526"/>
        <dbReference type="ChEBI" id="CHEBI:62613"/>
    </reaction>
    <physiologicalReaction direction="right-to-left" evidence="1">
        <dbReference type="Rhea" id="RHEA:31165"/>
    </physiologicalReaction>
</comment>
<dbReference type="AlphaFoldDB" id="A0AAX7TD26"/>
<evidence type="ECO:0000256" key="3">
    <source>
        <dbReference type="ARBA" id="ARBA00007005"/>
    </source>
</evidence>
<dbReference type="InterPro" id="IPR036291">
    <property type="entry name" value="NAD(P)-bd_dom_sf"/>
</dbReference>
<evidence type="ECO:0000256" key="5">
    <source>
        <dbReference type="ARBA" id="ARBA00023002"/>
    </source>
</evidence>
<reference evidence="14" key="3">
    <citation type="submission" date="2025-08" db="UniProtKB">
        <authorList>
            <consortium name="Ensembl"/>
        </authorList>
    </citation>
    <scope>IDENTIFICATION</scope>
</reference>
<comment type="catalytic activity">
    <reaction evidence="11">
        <text>(3S)-hydroxydecanoyl-CoA + NAD(+) = 3-oxodecanoyl-CoA + NADH + H(+)</text>
        <dbReference type="Rhea" id="RHEA:31187"/>
        <dbReference type="ChEBI" id="CHEBI:15378"/>
        <dbReference type="ChEBI" id="CHEBI:57540"/>
        <dbReference type="ChEBI" id="CHEBI:57945"/>
        <dbReference type="ChEBI" id="CHEBI:62548"/>
        <dbReference type="ChEBI" id="CHEBI:62616"/>
    </reaction>
    <physiologicalReaction direction="left-to-right" evidence="11">
        <dbReference type="Rhea" id="RHEA:31188"/>
    </physiologicalReaction>
</comment>
<evidence type="ECO:0000259" key="13">
    <source>
        <dbReference type="Pfam" id="PF02737"/>
    </source>
</evidence>
<dbReference type="GO" id="GO:0006635">
    <property type="term" value="P:fatty acid beta-oxidation"/>
    <property type="evidence" value="ECO:0007669"/>
    <property type="project" value="UniProtKB-ARBA"/>
</dbReference>
<dbReference type="Gene3D" id="1.10.1040.50">
    <property type="match status" value="1"/>
</dbReference>
<dbReference type="GeneTree" id="ENSGT00940000154677"/>
<dbReference type="Ensembl" id="ENSACLT00000080625.1">
    <property type="protein sequence ID" value="ENSACLP00000054210.1"/>
    <property type="gene ID" value="ENSACLG00000027153.2"/>
</dbReference>
<sequence length="657" mass="71561">AVIQFNDPASKVCSLQLHELADVLGDIWLYRSSKSVVLISGKPGCFLAGADSNMLQSCTTSEEVASLCEEAQKLFRRIEQSRVPIVAAIHGSCVSRGLELATACHYRIATKSKETVLGTPEVMLGLLPGAGGTQRLPKMVGLLGAFDMLLSGKNITADEAKKMGLVDQLVDPLELWDTVTGLGPVRKIIYSTVTKRVQKQTKNLYPAPFQIIECVKTGIEHGSNAGYLAEAQSFGKLVMTSESKALIGLHNGHLLCKKNRFGPPEKEVKKLAILGAGLMGAGIAQVSVDKGLTSILKDTTEDAISKGYEKVYKSFDTRVKKKAMISFERDAIMSNLSIQTDYSGFESADMVIEAVFEDLNIKHKVLKEVEAVTPPHCIFATNTSALPVRDIAAASKRPEKVIGIHYFSPVDKMQLVEIVTTDKTSKDTLAAAVSVALKQGKIVVTDGPGFYTTRCMGCLLMESLRLLQEGVTATKSDFLATSFGFNVGPFAVTDEVGVDIGLHISEMLCKAFGSRYEGGSLEIVKTMLEKGLKGCKSGKGFFLYGKTKKNSLSSSEYDMQYRLLSRCINESLMCLQEGIIQSPLEGDIGAVFGYGFPPMHGGPFRFVDTFGAERLVSLMKRFEDVYGNQFTPCQLLLDHTKDPSKRFYQSSPSLLQY</sequence>
<dbReference type="SUPFAM" id="SSF48179">
    <property type="entry name" value="6-phosphogluconate dehydrogenase C-terminal domain-like"/>
    <property type="match status" value="2"/>
</dbReference>
<evidence type="ECO:0000256" key="8">
    <source>
        <dbReference type="ARBA" id="ARBA00023239"/>
    </source>
</evidence>
<dbReference type="PANTHER" id="PTHR43612:SF3">
    <property type="entry name" value="TRIFUNCTIONAL ENZYME SUBUNIT ALPHA, MITOCHONDRIAL"/>
    <property type="match status" value="1"/>
</dbReference>
<dbReference type="Pfam" id="PF00378">
    <property type="entry name" value="ECH_1"/>
    <property type="match status" value="1"/>
</dbReference>
<dbReference type="SUPFAM" id="SSF51735">
    <property type="entry name" value="NAD(P)-binding Rossmann-fold domains"/>
    <property type="match status" value="1"/>
</dbReference>
<dbReference type="InterPro" id="IPR001753">
    <property type="entry name" value="Enoyl-CoA_hydra/iso"/>
</dbReference>
<evidence type="ECO:0000256" key="11">
    <source>
        <dbReference type="ARBA" id="ARBA00048361"/>
    </source>
</evidence>
<dbReference type="Proteomes" id="UP000265100">
    <property type="component" value="Chromosome 15"/>
</dbReference>
<keyword evidence="5" id="KW-0560">Oxidoreductase</keyword>
<evidence type="ECO:0000256" key="2">
    <source>
        <dbReference type="ARBA" id="ARBA00005005"/>
    </source>
</evidence>
<evidence type="ECO:0000256" key="10">
    <source>
        <dbReference type="ARBA" id="ARBA00047613"/>
    </source>
</evidence>
<dbReference type="GO" id="GO:0016507">
    <property type="term" value="C:mitochondrial fatty acid beta-oxidation multienzyme complex"/>
    <property type="evidence" value="ECO:0007669"/>
    <property type="project" value="TreeGrafter"/>
</dbReference>
<name>A0AAX7TD26_ASTCA</name>
<reference evidence="14 15" key="1">
    <citation type="submission" date="2018-05" db="EMBL/GenBank/DDBJ databases">
        <authorList>
            <person name="Datahose"/>
        </authorList>
    </citation>
    <scope>NUCLEOTIDE SEQUENCE</scope>
</reference>
<evidence type="ECO:0000313" key="14">
    <source>
        <dbReference type="Ensembl" id="ENSACLP00000054210.1"/>
    </source>
</evidence>
<reference evidence="14" key="4">
    <citation type="submission" date="2025-09" db="UniProtKB">
        <authorList>
            <consortium name="Ensembl"/>
        </authorList>
    </citation>
    <scope>IDENTIFICATION</scope>
</reference>
<evidence type="ECO:0000313" key="15">
    <source>
        <dbReference type="Proteomes" id="UP000265100"/>
    </source>
</evidence>
<dbReference type="InterPro" id="IPR006108">
    <property type="entry name" value="3HC_DH_C"/>
</dbReference>
<dbReference type="GO" id="GO:0004300">
    <property type="term" value="F:enoyl-CoA hydratase activity"/>
    <property type="evidence" value="ECO:0007669"/>
    <property type="project" value="TreeGrafter"/>
</dbReference>
<comment type="catalytic activity">
    <reaction evidence="10">
        <text>(3S)-hydroxyhexadecanoyl-CoA + NAD(+) = 3-oxohexadecanoyl-CoA + NADH + H(+)</text>
        <dbReference type="Rhea" id="RHEA:31159"/>
        <dbReference type="ChEBI" id="CHEBI:15378"/>
        <dbReference type="ChEBI" id="CHEBI:57349"/>
        <dbReference type="ChEBI" id="CHEBI:57540"/>
        <dbReference type="ChEBI" id="CHEBI:57945"/>
        <dbReference type="ChEBI" id="CHEBI:62613"/>
    </reaction>
    <physiologicalReaction direction="left-to-right" evidence="10">
        <dbReference type="Rhea" id="RHEA:31160"/>
    </physiologicalReaction>
</comment>
<protein>
    <recommendedName>
        <fullName evidence="16">Hydroxyacyl-CoA dehydrogenase trifunctional multienzyme complex subunit alpha a</fullName>
    </recommendedName>
</protein>
<evidence type="ECO:0000256" key="6">
    <source>
        <dbReference type="ARBA" id="ARBA00023027"/>
    </source>
</evidence>
<dbReference type="InterPro" id="IPR008927">
    <property type="entry name" value="6-PGluconate_DH-like_C_sf"/>
</dbReference>
<feature type="domain" description="3-hydroxyacyl-CoA dehydrogenase NAD binding" evidence="13">
    <location>
        <begin position="270"/>
        <end position="444"/>
    </location>
</feature>
<dbReference type="Gene3D" id="3.40.50.720">
    <property type="entry name" value="NAD(P)-binding Rossmann-like Domain"/>
    <property type="match status" value="1"/>
</dbReference>
<evidence type="ECO:0008006" key="16">
    <source>
        <dbReference type="Google" id="ProtNLM"/>
    </source>
</evidence>
<evidence type="ECO:0000259" key="12">
    <source>
        <dbReference type="Pfam" id="PF00725"/>
    </source>
</evidence>
<keyword evidence="7" id="KW-0443">Lipid metabolism</keyword>
<dbReference type="InterPro" id="IPR006176">
    <property type="entry name" value="3-OHacyl-CoA_DH_NAD-bd"/>
</dbReference>
<dbReference type="Gene3D" id="3.90.226.10">
    <property type="entry name" value="2-enoyl-CoA Hydratase, Chain A, domain 1"/>
    <property type="match status" value="1"/>
</dbReference>
<dbReference type="Pfam" id="PF02737">
    <property type="entry name" value="3HCDH_N"/>
    <property type="match status" value="1"/>
</dbReference>
<accession>A0AAX7TD26</accession>
<keyword evidence="9" id="KW-0511">Multifunctional enzyme</keyword>
<keyword evidence="6" id="KW-0520">NAD</keyword>
<dbReference type="SUPFAM" id="SSF52096">
    <property type="entry name" value="ClpP/crotonase"/>
    <property type="match status" value="1"/>
</dbReference>
<dbReference type="InterPro" id="IPR050136">
    <property type="entry name" value="FA_oxidation_alpha_subunit"/>
</dbReference>
<dbReference type="Pfam" id="PF00725">
    <property type="entry name" value="3HCDH"/>
    <property type="match status" value="1"/>
</dbReference>
<dbReference type="GO" id="GO:0016509">
    <property type="term" value="F:long-chain (3S)-3-hydroxyacyl-CoA dehydrogenase (NAD+) activity"/>
    <property type="evidence" value="ECO:0007669"/>
    <property type="project" value="TreeGrafter"/>
</dbReference>
<comment type="similarity">
    <text evidence="3">In the central section; belongs to the 3-hydroxyacyl-CoA dehydrogenase family.</text>
</comment>
<dbReference type="PANTHER" id="PTHR43612">
    <property type="entry name" value="TRIFUNCTIONAL ENZYME SUBUNIT ALPHA"/>
    <property type="match status" value="1"/>
</dbReference>
<feature type="domain" description="3-hydroxyacyl-CoA dehydrogenase C-terminal" evidence="12">
    <location>
        <begin position="449"/>
        <end position="544"/>
    </location>
</feature>
<dbReference type="CDD" id="cd06558">
    <property type="entry name" value="crotonase-like"/>
    <property type="match status" value="1"/>
</dbReference>
<dbReference type="GO" id="GO:0070403">
    <property type="term" value="F:NAD+ binding"/>
    <property type="evidence" value="ECO:0007669"/>
    <property type="project" value="InterPro"/>
</dbReference>
<evidence type="ECO:0000256" key="7">
    <source>
        <dbReference type="ARBA" id="ARBA00023098"/>
    </source>
</evidence>
<dbReference type="InterPro" id="IPR029045">
    <property type="entry name" value="ClpP/crotonase-like_dom_sf"/>
</dbReference>
<keyword evidence="4" id="KW-0276">Fatty acid metabolism</keyword>